<evidence type="ECO:0008006" key="5">
    <source>
        <dbReference type="Google" id="ProtNLM"/>
    </source>
</evidence>
<feature type="chain" id="PRO_5040879431" description="Lipoprotein" evidence="2">
    <location>
        <begin position="21"/>
        <end position="142"/>
    </location>
</feature>
<gene>
    <name evidence="3" type="ORF">OCK74_20215</name>
</gene>
<sequence length="142" mass="16008">MKYFKLLPMAVIVVLMVVMASCTTVRDASGEYGDDPSGRRVYYENPYYGNTIVLERDPYTGQLYQISPNGYGYGYSPYGVYNNPYNYNRGHNNRSSNSEQYNRGGRSGSVSTRPSIPKGQSPSENRQKFDDAKDKVLGGKRQ</sequence>
<comment type="caution">
    <text evidence="3">The sequence shown here is derived from an EMBL/GenBank/DDBJ whole genome shotgun (WGS) entry which is preliminary data.</text>
</comment>
<dbReference type="RefSeq" id="WP_279298897.1">
    <property type="nucleotide sequence ID" value="NZ_JAOTIF010000020.1"/>
</dbReference>
<dbReference type="EMBL" id="JAOTIF010000020">
    <property type="protein sequence ID" value="MCU7551457.1"/>
    <property type="molecule type" value="Genomic_DNA"/>
</dbReference>
<evidence type="ECO:0000313" key="4">
    <source>
        <dbReference type="Proteomes" id="UP001155483"/>
    </source>
</evidence>
<keyword evidence="4" id="KW-1185">Reference proteome</keyword>
<evidence type="ECO:0000256" key="2">
    <source>
        <dbReference type="SAM" id="SignalP"/>
    </source>
</evidence>
<feature type="compositionally biased region" description="Polar residues" evidence="1">
    <location>
        <begin position="108"/>
        <end position="124"/>
    </location>
</feature>
<name>A0A9X2XZ07_9BACT</name>
<dbReference type="PROSITE" id="PS51257">
    <property type="entry name" value="PROKAR_LIPOPROTEIN"/>
    <property type="match status" value="1"/>
</dbReference>
<keyword evidence="2" id="KW-0732">Signal</keyword>
<feature type="compositionally biased region" description="Basic and acidic residues" evidence="1">
    <location>
        <begin position="125"/>
        <end position="142"/>
    </location>
</feature>
<dbReference type="Proteomes" id="UP001155483">
    <property type="component" value="Unassembled WGS sequence"/>
</dbReference>
<evidence type="ECO:0000256" key="1">
    <source>
        <dbReference type="SAM" id="MobiDB-lite"/>
    </source>
</evidence>
<reference evidence="3" key="2">
    <citation type="submission" date="2023-04" db="EMBL/GenBank/DDBJ databases">
        <title>Paracnuella aquatica gen. nov., sp. nov., a member of the family Chitinophagaceae isolated from a hot spring.</title>
        <authorList>
            <person name="Wang C."/>
        </authorList>
    </citation>
    <scope>NUCLEOTIDE SEQUENCE</scope>
    <source>
        <strain evidence="3">LB-8</strain>
    </source>
</reference>
<evidence type="ECO:0000313" key="3">
    <source>
        <dbReference type="EMBL" id="MCU7551457.1"/>
    </source>
</evidence>
<feature type="signal peptide" evidence="2">
    <location>
        <begin position="1"/>
        <end position="20"/>
    </location>
</feature>
<protein>
    <recommendedName>
        <fullName evidence="5">Lipoprotein</fullName>
    </recommendedName>
</protein>
<accession>A0A9X2XZ07</accession>
<proteinExistence type="predicted"/>
<reference evidence="3" key="1">
    <citation type="submission" date="2022-09" db="EMBL/GenBank/DDBJ databases">
        <authorList>
            <person name="Yuan C."/>
            <person name="Ke Z."/>
        </authorList>
    </citation>
    <scope>NUCLEOTIDE SEQUENCE</scope>
    <source>
        <strain evidence="3">LB-8</strain>
    </source>
</reference>
<organism evidence="3 4">
    <name type="scientific">Paraflavisolibacter caeni</name>
    <dbReference type="NCBI Taxonomy" id="2982496"/>
    <lineage>
        <taxon>Bacteria</taxon>
        <taxon>Pseudomonadati</taxon>
        <taxon>Bacteroidota</taxon>
        <taxon>Chitinophagia</taxon>
        <taxon>Chitinophagales</taxon>
        <taxon>Chitinophagaceae</taxon>
        <taxon>Paraflavisolibacter</taxon>
    </lineage>
</organism>
<feature type="region of interest" description="Disordered" evidence="1">
    <location>
        <begin position="84"/>
        <end position="142"/>
    </location>
</feature>
<dbReference type="AlphaFoldDB" id="A0A9X2XZ07"/>